<reference evidence="2 3" key="1">
    <citation type="submission" date="2018-06" db="EMBL/GenBank/DDBJ databases">
        <title>WGS assembly of Brassica rapa FPsc.</title>
        <authorList>
            <person name="Bowman J."/>
            <person name="Kohchi T."/>
            <person name="Yamato K."/>
            <person name="Jenkins J."/>
            <person name="Shu S."/>
            <person name="Ishizaki K."/>
            <person name="Yamaoka S."/>
            <person name="Nishihama R."/>
            <person name="Nakamura Y."/>
            <person name="Berger F."/>
            <person name="Adam C."/>
            <person name="Aki S."/>
            <person name="Althoff F."/>
            <person name="Araki T."/>
            <person name="Arteaga-Vazquez M."/>
            <person name="Balasubrmanian S."/>
            <person name="Bauer D."/>
            <person name="Boehm C."/>
            <person name="Briginshaw L."/>
            <person name="Caballero-Perez J."/>
            <person name="Catarino B."/>
            <person name="Chen F."/>
            <person name="Chiyoda S."/>
            <person name="Chovatia M."/>
            <person name="Davies K."/>
            <person name="Delmans M."/>
            <person name="Demura T."/>
            <person name="Dierschke T."/>
            <person name="Dolan L."/>
            <person name="Dorantes-Acosta A."/>
            <person name="Eklund D."/>
            <person name="Florent S."/>
            <person name="Flores-Sandoval E."/>
            <person name="Fujiyama A."/>
            <person name="Fukuzawa H."/>
            <person name="Galik B."/>
            <person name="Grimanelli D."/>
            <person name="Grimwood J."/>
            <person name="Grossniklaus U."/>
            <person name="Hamada T."/>
            <person name="Haseloff J."/>
            <person name="Hetherington A."/>
            <person name="Higo A."/>
            <person name="Hirakawa Y."/>
            <person name="Hundley H."/>
            <person name="Ikeda Y."/>
            <person name="Inoue K."/>
            <person name="Inoue S."/>
            <person name="Ishida S."/>
            <person name="Jia Q."/>
            <person name="Kakita M."/>
            <person name="Kanazawa T."/>
            <person name="Kawai Y."/>
            <person name="Kawashima T."/>
            <person name="Kennedy M."/>
            <person name="Kinose K."/>
            <person name="Kinoshita T."/>
            <person name="Kohara Y."/>
            <person name="Koide E."/>
            <person name="Komatsu K."/>
            <person name="Kopischke S."/>
            <person name="Kubo M."/>
            <person name="Kyozuka J."/>
            <person name="Lagercrantz U."/>
            <person name="Lin S."/>
            <person name="Lindquist E."/>
            <person name="Lipzen A."/>
            <person name="Lu C."/>
            <person name="Luna E."/>
            <person name="Martienssen R."/>
            <person name="Minamino N."/>
            <person name="Mizutani M."/>
            <person name="Mizutani M."/>
            <person name="Mochizuki N."/>
            <person name="Monte I."/>
            <person name="Mosher R."/>
            <person name="Nagasaki H."/>
            <person name="Nakagami H."/>
            <person name="Naramoto S."/>
            <person name="Nishitani K."/>
            <person name="Ohtani M."/>
            <person name="Okamoto T."/>
            <person name="Okumura M."/>
            <person name="Phillips J."/>
            <person name="Pollak B."/>
            <person name="Reinders A."/>
            <person name="Roevekamp M."/>
            <person name="Sano R."/>
            <person name="Sawa S."/>
            <person name="Schmid M."/>
            <person name="Shirakawa M."/>
            <person name="Solano R."/>
            <person name="Spunde A."/>
            <person name="Suetsugu N."/>
            <person name="Sugano S."/>
            <person name="Sugiyama A."/>
            <person name="Sun R."/>
            <person name="Suzuki Y."/>
            <person name="Takenaka M."/>
            <person name="Takezawa D."/>
            <person name="Tomogane H."/>
            <person name="Tsuzuki M."/>
            <person name="Ueda T."/>
            <person name="Umeda M."/>
            <person name="Ward J."/>
            <person name="Watanabe Y."/>
            <person name="Yazaki K."/>
            <person name="Yokoyama R."/>
            <person name="Yoshitake Y."/>
            <person name="Yotsui I."/>
            <person name="Zachgo S."/>
            <person name="Schmutz J."/>
        </authorList>
    </citation>
    <scope>NUCLEOTIDE SEQUENCE [LARGE SCALE GENOMIC DNA]</scope>
    <source>
        <strain evidence="3">cv. B-3</strain>
    </source>
</reference>
<evidence type="ECO:0000256" key="1">
    <source>
        <dbReference type="SAM" id="MobiDB-lite"/>
    </source>
</evidence>
<evidence type="ECO:0000313" key="3">
    <source>
        <dbReference type="Proteomes" id="UP000264353"/>
    </source>
</evidence>
<gene>
    <name evidence="2" type="ORF">BRARA_E03384</name>
</gene>
<organism evidence="2 3">
    <name type="scientific">Brassica campestris</name>
    <name type="common">Field mustard</name>
    <dbReference type="NCBI Taxonomy" id="3711"/>
    <lineage>
        <taxon>Eukaryota</taxon>
        <taxon>Viridiplantae</taxon>
        <taxon>Streptophyta</taxon>
        <taxon>Embryophyta</taxon>
        <taxon>Tracheophyta</taxon>
        <taxon>Spermatophyta</taxon>
        <taxon>Magnoliopsida</taxon>
        <taxon>eudicotyledons</taxon>
        <taxon>Gunneridae</taxon>
        <taxon>Pentapetalae</taxon>
        <taxon>rosids</taxon>
        <taxon>malvids</taxon>
        <taxon>Brassicales</taxon>
        <taxon>Brassicaceae</taxon>
        <taxon>Brassiceae</taxon>
        <taxon>Brassica</taxon>
    </lineage>
</organism>
<name>A0A397ZFN1_BRACM</name>
<evidence type="ECO:0000313" key="2">
    <source>
        <dbReference type="EMBL" id="RID64447.1"/>
    </source>
</evidence>
<accession>A0A397ZFN1</accession>
<dbReference type="GO" id="GO:0016757">
    <property type="term" value="F:glycosyltransferase activity"/>
    <property type="evidence" value="ECO:0007669"/>
    <property type="project" value="InterPro"/>
</dbReference>
<dbReference type="PANTHER" id="PTHR20961">
    <property type="entry name" value="GLYCOSYLTRANSFERASE"/>
    <property type="match status" value="1"/>
</dbReference>
<feature type="compositionally biased region" description="Basic and acidic residues" evidence="1">
    <location>
        <begin position="1"/>
        <end position="16"/>
    </location>
</feature>
<dbReference type="InterPro" id="IPR007657">
    <property type="entry name" value="Glycosyltransferase_61"/>
</dbReference>
<dbReference type="EMBL" id="CM010632">
    <property type="protein sequence ID" value="RID64447.1"/>
    <property type="molecule type" value="Genomic_DNA"/>
</dbReference>
<feature type="region of interest" description="Disordered" evidence="1">
    <location>
        <begin position="1"/>
        <end position="21"/>
    </location>
</feature>
<dbReference type="Proteomes" id="UP000264353">
    <property type="component" value="Chromosome A5"/>
</dbReference>
<proteinExistence type="predicted"/>
<sequence length="104" mass="12132">MLGSSEKRANPKDQEKKKKKVETHCFSSVTVGLTRHRKYYKELTIDPSNFEYSMSNFRKFLRENVAVRPVTMRSNQRRRPRMLILARGRSRVFTNAGAIARAAK</sequence>
<dbReference type="PANTHER" id="PTHR20961:SF5">
    <property type="entry name" value="GLYCOSYLTRANSFERASE-RELATED"/>
    <property type="match status" value="1"/>
</dbReference>
<dbReference type="AlphaFoldDB" id="A0A397ZFN1"/>
<protein>
    <submittedName>
        <fullName evidence="2">Uncharacterized protein</fullName>
    </submittedName>
</protein>